<comment type="caution">
    <text evidence="1">The sequence shown here is derived from an EMBL/GenBank/DDBJ whole genome shotgun (WGS) entry which is preliminary data.</text>
</comment>
<sequence>MFGRPLKVDSATSVGSRPSLACVLVELDITKKYPDKVWLGPNNFGYIRTVEMEVFPTFCDHCKALGHMRGECRTLSSVPVYGPATSANPLMTVGNEIGAVENVVVDGNVGAVSTNEVLCIAAIYDGGRSSVPVDLSEVVMVHSEVVDHTQEDLDGCNVVYDGIENGQGVVSVGGVEDSLALEVDNMGECNVNKVVSNVSTELVQMVEVLVNVIYNEDMKSQLAVILNDTSADHSDWLEESLSCGKVGKEVDVHEEEFNAMFNLKVNHIVEKAFSSGRGKQHKRKYNRK</sequence>
<evidence type="ECO:0000313" key="1">
    <source>
        <dbReference type="EMBL" id="KAL0923417.1"/>
    </source>
</evidence>
<gene>
    <name evidence="1" type="ORF">M5K25_007473</name>
</gene>
<evidence type="ECO:0000313" key="2">
    <source>
        <dbReference type="Proteomes" id="UP001552299"/>
    </source>
</evidence>
<dbReference type="InterPro" id="IPR040256">
    <property type="entry name" value="At4g02000-like"/>
</dbReference>
<proteinExistence type="predicted"/>
<dbReference type="Proteomes" id="UP001552299">
    <property type="component" value="Unassembled WGS sequence"/>
</dbReference>
<reference evidence="1 2" key="1">
    <citation type="journal article" date="2024" name="Plant Biotechnol. J.">
        <title>Dendrobium thyrsiflorum genome and its molecular insights into genes involved in important horticultural traits.</title>
        <authorList>
            <person name="Chen B."/>
            <person name="Wang J.Y."/>
            <person name="Zheng P.J."/>
            <person name="Li K.L."/>
            <person name="Liang Y.M."/>
            <person name="Chen X.F."/>
            <person name="Zhang C."/>
            <person name="Zhao X."/>
            <person name="He X."/>
            <person name="Zhang G.Q."/>
            <person name="Liu Z.J."/>
            <person name="Xu Q."/>
        </authorList>
    </citation>
    <scope>NUCLEOTIDE SEQUENCE [LARGE SCALE GENOMIC DNA]</scope>
    <source>
        <strain evidence="1">GZMU011</strain>
    </source>
</reference>
<accession>A0ABD0VE22</accession>
<protein>
    <submittedName>
        <fullName evidence="1">Uncharacterized protein</fullName>
    </submittedName>
</protein>
<name>A0ABD0VE22_DENTH</name>
<dbReference type="AlphaFoldDB" id="A0ABD0VE22"/>
<organism evidence="1 2">
    <name type="scientific">Dendrobium thyrsiflorum</name>
    <name type="common">Pinecone-like raceme dendrobium</name>
    <name type="synonym">Orchid</name>
    <dbReference type="NCBI Taxonomy" id="117978"/>
    <lineage>
        <taxon>Eukaryota</taxon>
        <taxon>Viridiplantae</taxon>
        <taxon>Streptophyta</taxon>
        <taxon>Embryophyta</taxon>
        <taxon>Tracheophyta</taxon>
        <taxon>Spermatophyta</taxon>
        <taxon>Magnoliopsida</taxon>
        <taxon>Liliopsida</taxon>
        <taxon>Asparagales</taxon>
        <taxon>Orchidaceae</taxon>
        <taxon>Epidendroideae</taxon>
        <taxon>Malaxideae</taxon>
        <taxon>Dendrobiinae</taxon>
        <taxon>Dendrobium</taxon>
    </lineage>
</organism>
<keyword evidence="2" id="KW-1185">Reference proteome</keyword>
<dbReference type="PANTHER" id="PTHR31286:SF165">
    <property type="entry name" value="DUF4283 DOMAIN-CONTAINING PROTEIN"/>
    <property type="match status" value="1"/>
</dbReference>
<dbReference type="PANTHER" id="PTHR31286">
    <property type="entry name" value="GLYCINE-RICH CELL WALL STRUCTURAL PROTEIN 1.8-LIKE"/>
    <property type="match status" value="1"/>
</dbReference>
<dbReference type="EMBL" id="JANQDX010000006">
    <property type="protein sequence ID" value="KAL0923417.1"/>
    <property type="molecule type" value="Genomic_DNA"/>
</dbReference>